<feature type="region of interest" description="Disordered" evidence="1">
    <location>
        <begin position="77"/>
        <end position="108"/>
    </location>
</feature>
<organism evidence="2">
    <name type="scientific">Picea sitchensis</name>
    <name type="common">Sitka spruce</name>
    <name type="synonym">Pinus sitchensis</name>
    <dbReference type="NCBI Taxonomy" id="3332"/>
    <lineage>
        <taxon>Eukaryota</taxon>
        <taxon>Viridiplantae</taxon>
        <taxon>Streptophyta</taxon>
        <taxon>Embryophyta</taxon>
        <taxon>Tracheophyta</taxon>
        <taxon>Spermatophyta</taxon>
        <taxon>Pinopsida</taxon>
        <taxon>Pinidae</taxon>
        <taxon>Conifers I</taxon>
        <taxon>Pinales</taxon>
        <taxon>Pinaceae</taxon>
        <taxon>Picea</taxon>
    </lineage>
</organism>
<dbReference type="AlphaFoldDB" id="A9NSU5"/>
<feature type="compositionally biased region" description="Polar residues" evidence="1">
    <location>
        <begin position="80"/>
        <end position="94"/>
    </location>
</feature>
<accession>A9NSU5</accession>
<evidence type="ECO:0000256" key="1">
    <source>
        <dbReference type="SAM" id="MobiDB-lite"/>
    </source>
</evidence>
<proteinExistence type="evidence at transcript level"/>
<sequence length="137" mass="15652">MNMVRDFMNWVTPKIGEIGKTVRNDAPTMIKKYAPDSEKVRPVLGFFAGKVAEDFLLPFIPGGRWLWKSLKVALQKIKSDGSSSGERKGTSISRPESENSSLEEMSEKIFKLERENSEVRESISRLERDFKKVLSRL</sequence>
<reference evidence="2" key="1">
    <citation type="journal article" date="2008" name="BMC Genomics">
        <title>A conifer genomics resource of 200,000 spruce (Picea spp.) ESTs and 6,464 high-quality, sequence-finished full-length cDNAs for Sitka spruce (Picea sitchensis).</title>
        <authorList>
            <person name="Ralph S.G."/>
            <person name="Chun H.J."/>
            <person name="Kolosova N."/>
            <person name="Cooper D."/>
            <person name="Oddy C."/>
            <person name="Ritland C.E."/>
            <person name="Kirkpatrick R."/>
            <person name="Moore R."/>
            <person name="Barber S."/>
            <person name="Holt R.A."/>
            <person name="Jones S.J."/>
            <person name="Marra M.A."/>
            <person name="Douglas C.J."/>
            <person name="Ritland K."/>
            <person name="Bohlmann J."/>
        </authorList>
    </citation>
    <scope>NUCLEOTIDE SEQUENCE</scope>
    <source>
        <tissue evidence="2">Green portion of the leader tissue</tissue>
    </source>
</reference>
<protein>
    <submittedName>
        <fullName evidence="2">Uncharacterized protein</fullName>
    </submittedName>
</protein>
<name>A9NSU5_PICSI</name>
<dbReference type="EMBL" id="EF084387">
    <property type="protein sequence ID" value="ABK23706.1"/>
    <property type="molecule type" value="mRNA"/>
</dbReference>
<dbReference type="OMA" id="NDAPTMI"/>
<evidence type="ECO:0000313" key="2">
    <source>
        <dbReference type="EMBL" id="ABK23706.1"/>
    </source>
</evidence>